<dbReference type="Proteomes" id="UP000034588">
    <property type="component" value="Unassembled WGS sequence"/>
</dbReference>
<reference evidence="1 2" key="1">
    <citation type="journal article" date="2015" name="Nature">
        <title>rRNA introns, odd ribosomes, and small enigmatic genomes across a large radiation of phyla.</title>
        <authorList>
            <person name="Brown C.T."/>
            <person name="Hug L.A."/>
            <person name="Thomas B.C."/>
            <person name="Sharon I."/>
            <person name="Castelle C.J."/>
            <person name="Singh A."/>
            <person name="Wilkins M.J."/>
            <person name="Williams K.H."/>
            <person name="Banfield J.F."/>
        </authorList>
    </citation>
    <scope>NUCLEOTIDE SEQUENCE [LARGE SCALE GENOMIC DNA]</scope>
</reference>
<protein>
    <submittedName>
        <fullName evidence="1">Uncharacterized protein</fullName>
    </submittedName>
</protein>
<proteinExistence type="predicted"/>
<evidence type="ECO:0000313" key="2">
    <source>
        <dbReference type="Proteomes" id="UP000034588"/>
    </source>
</evidence>
<accession>A0A0G1VZ48</accession>
<name>A0A0G1VZ48_9BACT</name>
<dbReference type="AlphaFoldDB" id="A0A0G1VZ48"/>
<dbReference type="EMBL" id="LCQD01000013">
    <property type="protein sequence ID" value="KKW11748.1"/>
    <property type="molecule type" value="Genomic_DNA"/>
</dbReference>
<sequence length="44" mass="5097">MAHCPFCGIDHLIFDANSSDTYLRHLQEHEKNGDIEIRLQGRSK</sequence>
<organism evidence="1 2">
    <name type="scientific">Candidatus Gottesmanbacteria bacterium GW2011_GWB1_49_7</name>
    <dbReference type="NCBI Taxonomy" id="1618448"/>
    <lineage>
        <taxon>Bacteria</taxon>
        <taxon>Candidatus Gottesmaniibacteriota</taxon>
    </lineage>
</organism>
<gene>
    <name evidence="1" type="ORF">UY48_C0013G0029</name>
</gene>
<comment type="caution">
    <text evidence="1">The sequence shown here is derived from an EMBL/GenBank/DDBJ whole genome shotgun (WGS) entry which is preliminary data.</text>
</comment>
<evidence type="ECO:0000313" key="1">
    <source>
        <dbReference type="EMBL" id="KKW11748.1"/>
    </source>
</evidence>